<feature type="transmembrane region" description="Helical" evidence="9">
    <location>
        <begin position="101"/>
        <end position="125"/>
    </location>
</feature>
<dbReference type="PANTHER" id="PTHR30625:SF15">
    <property type="entry name" value="BIOPOLYMER TRANSPORT PROTEIN EXBB"/>
    <property type="match status" value="1"/>
</dbReference>
<sequence>MSLYDQLHSQLGYLTFPLLFCSLVTLALLLEKLVVLTAESLRTRKVNNDAPVLGGSSKPLLVARGINLLCHHGEEQRSLREEIAAIWLSAQRNKLSSGIRLLQVMALVTPLLGLLGTVLGLIQVFESLSDHRGPIEPSLLADGLGLAMHTTAVGLIIALPALAGAHGFQIWIDRIIYRVEHGMNQMNLFMDGVDMRKKND</sequence>
<feature type="transmembrane region" description="Helical" evidence="9">
    <location>
        <begin position="12"/>
        <end position="35"/>
    </location>
</feature>
<evidence type="ECO:0000259" key="10">
    <source>
        <dbReference type="Pfam" id="PF01618"/>
    </source>
</evidence>
<dbReference type="Pfam" id="PF01618">
    <property type="entry name" value="MotA_ExbB"/>
    <property type="match status" value="1"/>
</dbReference>
<keyword evidence="5 8" id="KW-0653">Protein transport</keyword>
<feature type="transmembrane region" description="Helical" evidence="9">
    <location>
        <begin position="145"/>
        <end position="168"/>
    </location>
</feature>
<dbReference type="PANTHER" id="PTHR30625">
    <property type="entry name" value="PROTEIN TOLQ"/>
    <property type="match status" value="1"/>
</dbReference>
<keyword evidence="7 9" id="KW-0472">Membrane</keyword>
<evidence type="ECO:0000256" key="9">
    <source>
        <dbReference type="SAM" id="Phobius"/>
    </source>
</evidence>
<evidence type="ECO:0000256" key="8">
    <source>
        <dbReference type="RuleBase" id="RU004057"/>
    </source>
</evidence>
<evidence type="ECO:0000256" key="2">
    <source>
        <dbReference type="ARBA" id="ARBA00022448"/>
    </source>
</evidence>
<evidence type="ECO:0000256" key="4">
    <source>
        <dbReference type="ARBA" id="ARBA00022692"/>
    </source>
</evidence>
<evidence type="ECO:0000313" key="11">
    <source>
        <dbReference type="EMBL" id="UZW74817.1"/>
    </source>
</evidence>
<keyword evidence="3" id="KW-1003">Cell membrane</keyword>
<feature type="domain" description="MotA/TolQ/ExbB proton channel" evidence="10">
    <location>
        <begin position="71"/>
        <end position="180"/>
    </location>
</feature>
<protein>
    <submittedName>
        <fullName evidence="11">MotA/TolQ/ExbB proton channel family protein</fullName>
    </submittedName>
</protein>
<keyword evidence="2 8" id="KW-0813">Transport</keyword>
<dbReference type="InterPro" id="IPR050790">
    <property type="entry name" value="ExbB/TolQ_transport"/>
</dbReference>
<dbReference type="InterPro" id="IPR002898">
    <property type="entry name" value="MotA_ExbB_proton_chnl"/>
</dbReference>
<evidence type="ECO:0000256" key="6">
    <source>
        <dbReference type="ARBA" id="ARBA00022989"/>
    </source>
</evidence>
<evidence type="ECO:0000256" key="3">
    <source>
        <dbReference type="ARBA" id="ARBA00022475"/>
    </source>
</evidence>
<evidence type="ECO:0000256" key="7">
    <source>
        <dbReference type="ARBA" id="ARBA00023136"/>
    </source>
</evidence>
<gene>
    <name evidence="11" type="ORF">NNL22_17625</name>
</gene>
<comment type="subcellular location">
    <subcellularLocation>
        <location evidence="1">Cell membrane</location>
        <topology evidence="1">Multi-pass membrane protein</topology>
    </subcellularLocation>
    <subcellularLocation>
        <location evidence="8">Membrane</location>
        <topology evidence="8">Multi-pass membrane protein</topology>
    </subcellularLocation>
</comment>
<name>A0A9E8HK40_9ALTE</name>
<evidence type="ECO:0000256" key="1">
    <source>
        <dbReference type="ARBA" id="ARBA00004651"/>
    </source>
</evidence>
<comment type="similarity">
    <text evidence="8">Belongs to the exbB/tolQ family.</text>
</comment>
<dbReference type="AlphaFoldDB" id="A0A9E8HK40"/>
<proteinExistence type="inferred from homology"/>
<dbReference type="RefSeq" id="WP_251810244.1">
    <property type="nucleotide sequence ID" value="NZ_CP101527.1"/>
</dbReference>
<evidence type="ECO:0000313" key="12">
    <source>
        <dbReference type="Proteomes" id="UP001164472"/>
    </source>
</evidence>
<keyword evidence="4 9" id="KW-0812">Transmembrane</keyword>
<dbReference type="GO" id="GO:0017038">
    <property type="term" value="P:protein import"/>
    <property type="evidence" value="ECO:0007669"/>
    <property type="project" value="TreeGrafter"/>
</dbReference>
<accession>A0A9E8HK40</accession>
<dbReference type="EMBL" id="CP101527">
    <property type="protein sequence ID" value="UZW74817.1"/>
    <property type="molecule type" value="Genomic_DNA"/>
</dbReference>
<organism evidence="11 12">
    <name type="scientific">Alkalimarinus sediminis</name>
    <dbReference type="NCBI Taxonomy" id="1632866"/>
    <lineage>
        <taxon>Bacteria</taxon>
        <taxon>Pseudomonadati</taxon>
        <taxon>Pseudomonadota</taxon>
        <taxon>Gammaproteobacteria</taxon>
        <taxon>Alteromonadales</taxon>
        <taxon>Alteromonadaceae</taxon>
        <taxon>Alkalimarinus</taxon>
    </lineage>
</organism>
<reference evidence="11" key="1">
    <citation type="submission" date="2022-07" db="EMBL/GenBank/DDBJ databases">
        <title>Alkalimarinus sp. nov., isolated from gut of a Alitta virens.</title>
        <authorList>
            <person name="Yang A.I."/>
            <person name="Shin N.-R."/>
        </authorList>
    </citation>
    <scope>NUCLEOTIDE SEQUENCE</scope>
    <source>
        <strain evidence="11">FA028</strain>
    </source>
</reference>
<evidence type="ECO:0000256" key="5">
    <source>
        <dbReference type="ARBA" id="ARBA00022927"/>
    </source>
</evidence>
<dbReference type="GO" id="GO:0005886">
    <property type="term" value="C:plasma membrane"/>
    <property type="evidence" value="ECO:0007669"/>
    <property type="project" value="UniProtKB-SubCell"/>
</dbReference>
<dbReference type="KEGG" id="asem:NNL22_17625"/>
<keyword evidence="6 9" id="KW-1133">Transmembrane helix</keyword>
<keyword evidence="12" id="KW-1185">Reference proteome</keyword>
<dbReference type="Proteomes" id="UP001164472">
    <property type="component" value="Chromosome"/>
</dbReference>